<evidence type="ECO:0000256" key="2">
    <source>
        <dbReference type="ARBA" id="ARBA00022723"/>
    </source>
</evidence>
<dbReference type="InterPro" id="IPR006913">
    <property type="entry name" value="CENP-V/GFA"/>
</dbReference>
<dbReference type="GO" id="GO:0046872">
    <property type="term" value="F:metal ion binding"/>
    <property type="evidence" value="ECO:0007669"/>
    <property type="project" value="UniProtKB-KW"/>
</dbReference>
<evidence type="ECO:0000256" key="1">
    <source>
        <dbReference type="ARBA" id="ARBA00005495"/>
    </source>
</evidence>
<dbReference type="SUPFAM" id="SSF51316">
    <property type="entry name" value="Mss4-like"/>
    <property type="match status" value="1"/>
</dbReference>
<keyword evidence="7" id="KW-1185">Reference proteome</keyword>
<proteinExistence type="inferred from homology"/>
<dbReference type="EMBL" id="FOSL01000008">
    <property type="protein sequence ID" value="SFK58890.1"/>
    <property type="molecule type" value="Genomic_DNA"/>
</dbReference>
<sequence length="163" mass="17626">MSLDNKPVYSGGCQCGAVRFHVEGALGEASICHCRMCQKASGNFYAALVSVRDAKLVWTRGEPKRFKSSSHGFRGFCEACGTPLTFEAPEGTALAIGAFDDPSVIAPSIQWGIEAKLPYADGIPALLGAETITDEETSSYLADLVSYQHPDHDTDQWPPKERK</sequence>
<dbReference type="PANTHER" id="PTHR33337:SF40">
    <property type="entry name" value="CENP-V_GFA DOMAIN-CONTAINING PROTEIN-RELATED"/>
    <property type="match status" value="1"/>
</dbReference>
<evidence type="ECO:0000256" key="3">
    <source>
        <dbReference type="ARBA" id="ARBA00022833"/>
    </source>
</evidence>
<dbReference type="PANTHER" id="PTHR33337">
    <property type="entry name" value="GFA DOMAIN-CONTAINING PROTEIN"/>
    <property type="match status" value="1"/>
</dbReference>
<feature type="domain" description="CENP-V/GFA" evidence="5">
    <location>
        <begin position="9"/>
        <end position="112"/>
    </location>
</feature>
<evidence type="ECO:0000313" key="6">
    <source>
        <dbReference type="EMBL" id="SFK58890.1"/>
    </source>
</evidence>
<dbReference type="OrthoDB" id="9807246at2"/>
<dbReference type="InterPro" id="IPR011057">
    <property type="entry name" value="Mss4-like_sf"/>
</dbReference>
<evidence type="ECO:0000256" key="4">
    <source>
        <dbReference type="ARBA" id="ARBA00023239"/>
    </source>
</evidence>
<organism evidence="6 7">
    <name type="scientific">Neomesorhizobium albiziae</name>
    <dbReference type="NCBI Taxonomy" id="335020"/>
    <lineage>
        <taxon>Bacteria</taxon>
        <taxon>Pseudomonadati</taxon>
        <taxon>Pseudomonadota</taxon>
        <taxon>Alphaproteobacteria</taxon>
        <taxon>Hyphomicrobiales</taxon>
        <taxon>Phyllobacteriaceae</taxon>
        <taxon>Neomesorhizobium</taxon>
    </lineage>
</organism>
<dbReference type="GO" id="GO:0016846">
    <property type="term" value="F:carbon-sulfur lyase activity"/>
    <property type="evidence" value="ECO:0007669"/>
    <property type="project" value="InterPro"/>
</dbReference>
<reference evidence="6 7" key="1">
    <citation type="submission" date="2016-10" db="EMBL/GenBank/DDBJ databases">
        <authorList>
            <person name="Varghese N."/>
            <person name="Submissions S."/>
        </authorList>
    </citation>
    <scope>NUCLEOTIDE SEQUENCE [LARGE SCALE GENOMIC DNA]</scope>
    <source>
        <strain evidence="6 7">DSM 21822</strain>
    </source>
</reference>
<dbReference type="Gene3D" id="3.90.1590.10">
    <property type="entry name" value="glutathione-dependent formaldehyde- activating enzyme (gfa)"/>
    <property type="match status" value="1"/>
</dbReference>
<dbReference type="RefSeq" id="WP_149761028.1">
    <property type="nucleotide sequence ID" value="NZ_BSPE01000048.1"/>
</dbReference>
<comment type="similarity">
    <text evidence="1">Belongs to the Gfa family.</text>
</comment>
<keyword evidence="2" id="KW-0479">Metal-binding</keyword>
<evidence type="ECO:0000313" key="7">
    <source>
        <dbReference type="Proteomes" id="UP000323300"/>
    </source>
</evidence>
<accession>A0A1I4ARN6</accession>
<dbReference type="Pfam" id="PF04828">
    <property type="entry name" value="GFA"/>
    <property type="match status" value="1"/>
</dbReference>
<keyword evidence="4" id="KW-0456">Lyase</keyword>
<dbReference type="AlphaFoldDB" id="A0A1I4ARN6"/>
<gene>
    <name evidence="6" type="ORF">SAMN04488498_108227</name>
</gene>
<protein>
    <submittedName>
        <fullName evidence="6">Uncharacterized conserved protein</fullName>
    </submittedName>
</protein>
<evidence type="ECO:0000259" key="5">
    <source>
        <dbReference type="PROSITE" id="PS51891"/>
    </source>
</evidence>
<dbReference type="Proteomes" id="UP000323300">
    <property type="component" value="Unassembled WGS sequence"/>
</dbReference>
<keyword evidence="3" id="KW-0862">Zinc</keyword>
<name>A0A1I4ARN6_9HYPH</name>
<dbReference type="PROSITE" id="PS51891">
    <property type="entry name" value="CENP_V_GFA"/>
    <property type="match status" value="1"/>
</dbReference>